<feature type="compositionally biased region" description="Basic and acidic residues" evidence="1">
    <location>
        <begin position="44"/>
        <end position="54"/>
    </location>
</feature>
<proteinExistence type="predicted"/>
<dbReference type="EMBL" id="JRZE01000006">
    <property type="protein sequence ID" value="KHF43564.1"/>
    <property type="molecule type" value="Genomic_DNA"/>
</dbReference>
<evidence type="ECO:0000256" key="1">
    <source>
        <dbReference type="SAM" id="MobiDB-lite"/>
    </source>
</evidence>
<name>A0A837DB20_9PSEU</name>
<evidence type="ECO:0000313" key="3">
    <source>
        <dbReference type="Proteomes" id="UP000030848"/>
    </source>
</evidence>
<comment type="caution">
    <text evidence="2">The sequence shown here is derived from an EMBL/GenBank/DDBJ whole genome shotgun (WGS) entry which is preliminary data.</text>
</comment>
<dbReference type="Proteomes" id="UP000030848">
    <property type="component" value="Unassembled WGS sequence"/>
</dbReference>
<accession>A0A837DB20</accession>
<protein>
    <submittedName>
        <fullName evidence="2">Uncharacterized protein</fullName>
    </submittedName>
</protein>
<evidence type="ECO:0000313" key="2">
    <source>
        <dbReference type="EMBL" id="KHF43564.1"/>
    </source>
</evidence>
<dbReference type="AlphaFoldDB" id="A0A837DB20"/>
<organism evidence="2 3">
    <name type="scientific">Saccharomonospora viridis</name>
    <dbReference type="NCBI Taxonomy" id="1852"/>
    <lineage>
        <taxon>Bacteria</taxon>
        <taxon>Bacillati</taxon>
        <taxon>Actinomycetota</taxon>
        <taxon>Actinomycetes</taxon>
        <taxon>Pseudonocardiales</taxon>
        <taxon>Pseudonocardiaceae</taxon>
        <taxon>Saccharomonospora</taxon>
    </lineage>
</organism>
<feature type="region of interest" description="Disordered" evidence="1">
    <location>
        <begin position="32"/>
        <end position="137"/>
    </location>
</feature>
<reference evidence="2 3" key="1">
    <citation type="submission" date="2014-10" db="EMBL/GenBank/DDBJ databases">
        <title>Genome sequence of Micropolyspora internatus JCM3315.</title>
        <authorList>
            <person name="Shin S.-K."/>
            <person name="Yi H."/>
        </authorList>
    </citation>
    <scope>NUCLEOTIDE SEQUENCE [LARGE SCALE GENOMIC DNA]</scope>
    <source>
        <strain evidence="2 3">JCM 3315</strain>
    </source>
</reference>
<sequence length="137" mass="15362">MGLESNIVRSPARGLLHCHRCVSDRGCVCDRVPRLRRSQASNEESDRPDTESGRGRSSTPEFRTGRHRAPRAWTTRATASRKAHTHGPTAASGKNRPGVKPSATQRTPRAVRCRYFFDPHPSIRTSDPAPERSRPRR</sequence>
<gene>
    <name evidence="2" type="ORF">MINT15_37660</name>
</gene>